<evidence type="ECO:0000313" key="6">
    <source>
        <dbReference type="EMBL" id="OAQ70988.2"/>
    </source>
</evidence>
<organism evidence="6 7">
    <name type="scientific">Pochonia chlamydosporia 170</name>
    <dbReference type="NCBI Taxonomy" id="1380566"/>
    <lineage>
        <taxon>Eukaryota</taxon>
        <taxon>Fungi</taxon>
        <taxon>Dikarya</taxon>
        <taxon>Ascomycota</taxon>
        <taxon>Pezizomycotina</taxon>
        <taxon>Sordariomycetes</taxon>
        <taxon>Hypocreomycetidae</taxon>
        <taxon>Hypocreales</taxon>
        <taxon>Clavicipitaceae</taxon>
        <taxon>Pochonia</taxon>
    </lineage>
</organism>
<protein>
    <recommendedName>
        <fullName evidence="1">protein S-acyltransferase</fullName>
        <ecNumber evidence="1">2.3.1.225</ecNumber>
    </recommendedName>
</protein>
<keyword evidence="3 4" id="KW-0040">ANK repeat</keyword>
<dbReference type="Proteomes" id="UP000078397">
    <property type="component" value="Unassembled WGS sequence"/>
</dbReference>
<feature type="compositionally biased region" description="Polar residues" evidence="5">
    <location>
        <begin position="434"/>
        <end position="443"/>
    </location>
</feature>
<dbReference type="PANTHER" id="PTHR24161">
    <property type="entry name" value="ANK_REP_REGION DOMAIN-CONTAINING PROTEIN-RELATED"/>
    <property type="match status" value="1"/>
</dbReference>
<sequence>MELSYHESIGPSLQLRTLRRVPDTAQCINYALGGNIDGLKFLFSEGLASPRDISATRGYSLLRWALYGKQYKTCNFLTQANADIDHKPLAAFDNSPRIKACHFLLEGNLSEVAEDALRAITKGSEYLDDFIEESNFTQTHRIVLGLSSSDLGQELLSHSYEINAQDAMGRTALAWAAARGDGHSIVTLLRYGADPDIMDSQISGPLSNAAAQGHTACVQLLLDAGASPNLPFPPGIKKGGPLNVAARRSDDPVLVKVLLDFGAEVDQAGVDGKTALFHAAQNNDATLAILLLEHGAEINTATETGDTPLTTAITYNSHHVLRLFLERWQDYSVCPRLKGPNLLNVTALYADLETIRILANTNHFRIKYDEKYISDDFGKVMRQRQDATEKLTEAFDELLSIFEHAAQRWRGAESLLEAGQWPCFISRSNTWETAPNSPRYSDQGSDDQFYDARDLPNTERPVM</sequence>
<feature type="region of interest" description="Disordered" evidence="5">
    <location>
        <begin position="434"/>
        <end position="463"/>
    </location>
</feature>
<evidence type="ECO:0000256" key="1">
    <source>
        <dbReference type="ARBA" id="ARBA00012210"/>
    </source>
</evidence>
<name>A0A179G0I9_METCM</name>
<accession>A0A179G0I9</accession>
<evidence type="ECO:0000313" key="7">
    <source>
        <dbReference type="Proteomes" id="UP000078397"/>
    </source>
</evidence>
<feature type="repeat" description="ANK" evidence="4">
    <location>
        <begin position="237"/>
        <end position="270"/>
    </location>
</feature>
<dbReference type="GeneID" id="28846870"/>
<feature type="repeat" description="ANK" evidence="4">
    <location>
        <begin position="271"/>
        <end position="303"/>
    </location>
</feature>
<dbReference type="InterPro" id="IPR036770">
    <property type="entry name" value="Ankyrin_rpt-contain_sf"/>
</dbReference>
<dbReference type="SUPFAM" id="SSF48403">
    <property type="entry name" value="Ankyrin repeat"/>
    <property type="match status" value="1"/>
</dbReference>
<feature type="compositionally biased region" description="Basic and acidic residues" evidence="5">
    <location>
        <begin position="450"/>
        <end position="463"/>
    </location>
</feature>
<dbReference type="STRING" id="1380566.A0A179G0I9"/>
<dbReference type="SMART" id="SM00248">
    <property type="entry name" value="ANK"/>
    <property type="match status" value="6"/>
</dbReference>
<keyword evidence="2" id="KW-0677">Repeat</keyword>
<keyword evidence="7" id="KW-1185">Reference proteome</keyword>
<gene>
    <name evidence="6" type="ORF">VFPPC_03367</name>
</gene>
<dbReference type="GO" id="GO:0019706">
    <property type="term" value="F:protein-cysteine S-palmitoyltransferase activity"/>
    <property type="evidence" value="ECO:0007669"/>
    <property type="project" value="UniProtKB-EC"/>
</dbReference>
<dbReference type="Pfam" id="PF12796">
    <property type="entry name" value="Ank_2"/>
    <property type="match status" value="2"/>
</dbReference>
<dbReference type="PANTHER" id="PTHR24161:SF85">
    <property type="entry name" value="PALMITOYLTRANSFERASE HIP14"/>
    <property type="match status" value="1"/>
</dbReference>
<comment type="caution">
    <text evidence="6">The sequence shown here is derived from an EMBL/GenBank/DDBJ whole genome shotgun (WGS) entry which is preliminary data.</text>
</comment>
<dbReference type="EC" id="2.3.1.225" evidence="1"/>
<evidence type="ECO:0000256" key="5">
    <source>
        <dbReference type="SAM" id="MobiDB-lite"/>
    </source>
</evidence>
<dbReference type="KEGG" id="pchm:VFPPC_03367"/>
<dbReference type="InterPro" id="IPR002110">
    <property type="entry name" value="Ankyrin_rpt"/>
</dbReference>
<reference evidence="6 7" key="1">
    <citation type="journal article" date="2016" name="PLoS Pathog.">
        <title>Biosynthesis of antibiotic leucinostatins in bio-control fungus Purpureocillium lilacinum and their inhibition on phytophthora revealed by genome mining.</title>
        <authorList>
            <person name="Wang G."/>
            <person name="Liu Z."/>
            <person name="Lin R."/>
            <person name="Li E."/>
            <person name="Mao Z."/>
            <person name="Ling J."/>
            <person name="Yang Y."/>
            <person name="Yin W.B."/>
            <person name="Xie B."/>
        </authorList>
    </citation>
    <scope>NUCLEOTIDE SEQUENCE [LARGE SCALE GENOMIC DNA]</scope>
    <source>
        <strain evidence="6">170</strain>
    </source>
</reference>
<evidence type="ECO:0000256" key="4">
    <source>
        <dbReference type="PROSITE-ProRule" id="PRU00023"/>
    </source>
</evidence>
<evidence type="ECO:0000256" key="3">
    <source>
        <dbReference type="ARBA" id="ARBA00023043"/>
    </source>
</evidence>
<dbReference type="OrthoDB" id="341259at2759"/>
<proteinExistence type="predicted"/>
<feature type="repeat" description="ANK" evidence="4">
    <location>
        <begin position="168"/>
        <end position="200"/>
    </location>
</feature>
<dbReference type="PROSITE" id="PS50297">
    <property type="entry name" value="ANK_REP_REGION"/>
    <property type="match status" value="2"/>
</dbReference>
<dbReference type="PROSITE" id="PS50088">
    <property type="entry name" value="ANK_REPEAT"/>
    <property type="match status" value="3"/>
</dbReference>
<dbReference type="EMBL" id="LSBJ02000002">
    <property type="protein sequence ID" value="OAQ70988.2"/>
    <property type="molecule type" value="Genomic_DNA"/>
</dbReference>
<dbReference type="AlphaFoldDB" id="A0A179G0I9"/>
<evidence type="ECO:0000256" key="2">
    <source>
        <dbReference type="ARBA" id="ARBA00022737"/>
    </source>
</evidence>
<dbReference type="Gene3D" id="1.25.40.20">
    <property type="entry name" value="Ankyrin repeat-containing domain"/>
    <property type="match status" value="2"/>
</dbReference>
<dbReference type="RefSeq" id="XP_018147525.2">
    <property type="nucleotide sequence ID" value="XM_018282876.2"/>
</dbReference>